<keyword evidence="3" id="KW-1185">Reference proteome</keyword>
<feature type="compositionally biased region" description="Low complexity" evidence="1">
    <location>
        <begin position="136"/>
        <end position="150"/>
    </location>
</feature>
<comment type="caution">
    <text evidence="2">The sequence shown here is derived from an EMBL/GenBank/DDBJ whole genome shotgun (WGS) entry which is preliminary data.</text>
</comment>
<sequence>MKPGRPKSRIKAKWVTWEDNGCRKFFQLDNSGNLVLTSNKQIEAHHSIETTAFAEVENKPNYDESDVYDDPIDYQDVIDYDDSYQNLYENDETDLLIENSDTSSVTVLRPKISEIDLSDASKILYAKAENAKVSSAFSNNNNENNNSSNNADQLSDPKITESHQFNFVDFFDNMNFFNADQVDLHEEENFEFDATGDGFFF</sequence>
<evidence type="ECO:0000313" key="3">
    <source>
        <dbReference type="Proteomes" id="UP000179807"/>
    </source>
</evidence>
<dbReference type="RefSeq" id="XP_068351726.1">
    <property type="nucleotide sequence ID" value="XM_068510005.1"/>
</dbReference>
<evidence type="ECO:0000313" key="2">
    <source>
        <dbReference type="EMBL" id="OHS98589.1"/>
    </source>
</evidence>
<organism evidence="2 3">
    <name type="scientific">Tritrichomonas foetus</name>
    <dbReference type="NCBI Taxonomy" id="1144522"/>
    <lineage>
        <taxon>Eukaryota</taxon>
        <taxon>Metamonada</taxon>
        <taxon>Parabasalia</taxon>
        <taxon>Tritrichomonadida</taxon>
        <taxon>Tritrichomonadidae</taxon>
        <taxon>Tritrichomonas</taxon>
    </lineage>
</organism>
<protein>
    <submittedName>
        <fullName evidence="2">Uncharacterized protein</fullName>
    </submittedName>
</protein>
<reference evidence="2" key="1">
    <citation type="submission" date="2016-10" db="EMBL/GenBank/DDBJ databases">
        <authorList>
            <person name="Benchimol M."/>
            <person name="Almeida L.G."/>
            <person name="Vasconcelos A.T."/>
            <person name="Perreira-Neves A."/>
            <person name="Rosa I.A."/>
            <person name="Tasca T."/>
            <person name="Bogo M.R."/>
            <person name="de Souza W."/>
        </authorList>
    </citation>
    <scope>NUCLEOTIDE SEQUENCE [LARGE SCALE GENOMIC DNA]</scope>
    <source>
        <strain evidence="2">K</strain>
    </source>
</reference>
<feature type="region of interest" description="Disordered" evidence="1">
    <location>
        <begin position="136"/>
        <end position="156"/>
    </location>
</feature>
<dbReference type="VEuPathDB" id="TrichDB:TRFO_35022"/>
<accession>A0A1J4JM32</accession>
<name>A0A1J4JM32_9EUKA</name>
<dbReference type="EMBL" id="MLAK01001048">
    <property type="protein sequence ID" value="OHS98589.1"/>
    <property type="molecule type" value="Genomic_DNA"/>
</dbReference>
<dbReference type="Proteomes" id="UP000179807">
    <property type="component" value="Unassembled WGS sequence"/>
</dbReference>
<dbReference type="AlphaFoldDB" id="A0A1J4JM32"/>
<gene>
    <name evidence="2" type="ORF">TRFO_35022</name>
</gene>
<dbReference type="GeneID" id="94844709"/>
<proteinExistence type="predicted"/>
<evidence type="ECO:0000256" key="1">
    <source>
        <dbReference type="SAM" id="MobiDB-lite"/>
    </source>
</evidence>